<dbReference type="SUPFAM" id="SSF53756">
    <property type="entry name" value="UDP-Glycosyltransferase/glycogen phosphorylase"/>
    <property type="match status" value="1"/>
</dbReference>
<evidence type="ECO:0000256" key="5">
    <source>
        <dbReference type="RuleBase" id="RU362057"/>
    </source>
</evidence>
<gene>
    <name evidence="7" type="primary">LOC116195834</name>
</gene>
<dbReference type="PROSITE" id="PS00375">
    <property type="entry name" value="UDPGT"/>
    <property type="match status" value="1"/>
</dbReference>
<dbReference type="Pfam" id="PF00201">
    <property type="entry name" value="UDPGT"/>
    <property type="match status" value="1"/>
</dbReference>
<dbReference type="AlphaFoldDB" id="A0A6P8CF59"/>
<evidence type="ECO:0000256" key="2">
    <source>
        <dbReference type="ARBA" id="ARBA00022676"/>
    </source>
</evidence>
<dbReference type="OrthoDB" id="5835829at2759"/>
<dbReference type="InterPro" id="IPR002213">
    <property type="entry name" value="UDP_glucos_trans"/>
</dbReference>
<evidence type="ECO:0000313" key="6">
    <source>
        <dbReference type="Proteomes" id="UP000515151"/>
    </source>
</evidence>
<evidence type="ECO:0000256" key="1">
    <source>
        <dbReference type="ARBA" id="ARBA00009995"/>
    </source>
</evidence>
<dbReference type="InterPro" id="IPR035595">
    <property type="entry name" value="UDP_glycos_trans_CS"/>
</dbReference>
<dbReference type="GeneID" id="116195834"/>
<proteinExistence type="inferred from homology"/>
<dbReference type="PANTHER" id="PTHR48047">
    <property type="entry name" value="GLYCOSYLTRANSFERASE"/>
    <property type="match status" value="1"/>
</dbReference>
<dbReference type="FunFam" id="3.40.50.2000:FF:000071">
    <property type="entry name" value="Glycosyltransferase"/>
    <property type="match status" value="1"/>
</dbReference>
<protein>
    <recommendedName>
        <fullName evidence="5">Glycosyltransferase</fullName>
        <ecNumber evidence="5">2.4.1.-</ecNumber>
    </recommendedName>
</protein>
<reference evidence="7" key="2">
    <citation type="submission" date="2025-08" db="UniProtKB">
        <authorList>
            <consortium name="RefSeq"/>
        </authorList>
    </citation>
    <scope>IDENTIFICATION</scope>
    <source>
        <tissue evidence="7">Leaf</tissue>
    </source>
</reference>
<organism evidence="6 7">
    <name type="scientific">Punica granatum</name>
    <name type="common">Pomegranate</name>
    <dbReference type="NCBI Taxonomy" id="22663"/>
    <lineage>
        <taxon>Eukaryota</taxon>
        <taxon>Viridiplantae</taxon>
        <taxon>Streptophyta</taxon>
        <taxon>Embryophyta</taxon>
        <taxon>Tracheophyta</taxon>
        <taxon>Spermatophyta</taxon>
        <taxon>Magnoliopsida</taxon>
        <taxon>eudicotyledons</taxon>
        <taxon>Gunneridae</taxon>
        <taxon>Pentapetalae</taxon>
        <taxon>rosids</taxon>
        <taxon>malvids</taxon>
        <taxon>Myrtales</taxon>
        <taxon>Lythraceae</taxon>
        <taxon>Punica</taxon>
    </lineage>
</organism>
<accession>A0A6P8CF59</accession>
<evidence type="ECO:0000313" key="7">
    <source>
        <dbReference type="RefSeq" id="XP_031381079.1"/>
    </source>
</evidence>
<keyword evidence="2 4" id="KW-0328">Glycosyltransferase</keyword>
<dbReference type="Proteomes" id="UP000515151">
    <property type="component" value="Chromosome 2"/>
</dbReference>
<comment type="similarity">
    <text evidence="1 4">Belongs to the UDP-glycosyltransferase family.</text>
</comment>
<keyword evidence="3 4" id="KW-0808">Transferase</keyword>
<evidence type="ECO:0000256" key="4">
    <source>
        <dbReference type="RuleBase" id="RU003718"/>
    </source>
</evidence>
<dbReference type="EC" id="2.4.1.-" evidence="5"/>
<dbReference type="PANTHER" id="PTHR48047:SF45">
    <property type="entry name" value="SCOPOLETIN GLUCOSYLTRANSFERASE-LIKE"/>
    <property type="match status" value="1"/>
</dbReference>
<dbReference type="FunFam" id="3.40.50.2000:FF:000047">
    <property type="entry name" value="Glycosyltransferase"/>
    <property type="match status" value="1"/>
</dbReference>
<dbReference type="RefSeq" id="XP_031381079.1">
    <property type="nucleotide sequence ID" value="XM_031525219.1"/>
</dbReference>
<dbReference type="CDD" id="cd03784">
    <property type="entry name" value="GT1_Gtf-like"/>
    <property type="match status" value="1"/>
</dbReference>
<keyword evidence="6" id="KW-1185">Reference proteome</keyword>
<name>A0A6P8CF59_PUNGR</name>
<sequence length="512" mass="57869">MIRMIPHVRYHRINCTDCSPIMGSEGEMNGTSSTTSKIHIFFFPFMTPGHMIPMIDMAKLFAMRGVKSTLLATPHDEPLFFRSIDRTQKLGFDIGVVTMKLPLQEVGLPEYCQNLHLVTSPDMRRKYLMAVRMLDKQFEKLVEEHHPNCVISDMFLPWTTDIAPKYGIPRLIFHGTSHFSMGATECVRLYKPHADVSSDSECFLIPNFPGEIAMTRAQLPDFVREETEFTKFYIEVKESELRSYGVVVNSFYELEPAYADHYGDVLGRRSWRVGPVSLCNKEIEDKLERGNRATINGKDCLTWLDSKETDSVVYICFGSMTKFNASQLHEIALGLEASGQPFVWVVKKDEAVEEGKEDWLPQGYEDRMQGKGLIIRGWAPQVLILDHRAVGGFVTHCGWNSTLEGISAGVPMVTWPVAAEQFYNEKFITEVLRIGAPVGVKQWMRQVGDSVKSEQVEKAVRKVMVGEEAEEMRAQARELSKMAKKAVEEGGSSHSDLMALLEELKSPKVAGH</sequence>
<reference evidence="6" key="1">
    <citation type="journal article" date="2020" name="Plant Biotechnol. J.">
        <title>The pomegranate (Punica granatum L.) draft genome dissects genetic divergence between soft- and hard-seeded cultivars.</title>
        <authorList>
            <person name="Luo X."/>
            <person name="Li H."/>
            <person name="Wu Z."/>
            <person name="Yao W."/>
            <person name="Zhao P."/>
            <person name="Cao D."/>
            <person name="Yu H."/>
            <person name="Li K."/>
            <person name="Poudel K."/>
            <person name="Zhao D."/>
            <person name="Zhang F."/>
            <person name="Xia X."/>
            <person name="Chen L."/>
            <person name="Wang Q."/>
            <person name="Jing D."/>
            <person name="Cao S."/>
        </authorList>
    </citation>
    <scope>NUCLEOTIDE SEQUENCE [LARGE SCALE GENOMIC DNA]</scope>
    <source>
        <strain evidence="6">cv. Tunisia</strain>
    </source>
</reference>
<dbReference type="GO" id="GO:0035251">
    <property type="term" value="F:UDP-glucosyltransferase activity"/>
    <property type="evidence" value="ECO:0007669"/>
    <property type="project" value="UniProtKB-ARBA"/>
</dbReference>
<dbReference type="Gene3D" id="3.40.50.2000">
    <property type="entry name" value="Glycogen Phosphorylase B"/>
    <property type="match status" value="2"/>
</dbReference>
<evidence type="ECO:0000256" key="3">
    <source>
        <dbReference type="ARBA" id="ARBA00022679"/>
    </source>
</evidence>